<accession>A0AAN8YF79</accession>
<dbReference type="InterPro" id="IPR032675">
    <property type="entry name" value="LRR_dom_sf"/>
</dbReference>
<sequence>MYGPLLYKLLRVLHILQITFNGFPPQVLQLVHLRYLALAVYEPECPELISRLWNLQTFILDTSQTVKLPETEWEMEHLKACVFG</sequence>
<evidence type="ECO:0000313" key="1">
    <source>
        <dbReference type="EMBL" id="KAK6787153.1"/>
    </source>
</evidence>
<dbReference type="Gene3D" id="3.80.10.10">
    <property type="entry name" value="Ribonuclease Inhibitor"/>
    <property type="match status" value="1"/>
</dbReference>
<keyword evidence="2" id="KW-1185">Reference proteome</keyword>
<protein>
    <recommendedName>
        <fullName evidence="3">Late blight resistance protein</fullName>
    </recommendedName>
</protein>
<comment type="caution">
    <text evidence="1">The sequence shown here is derived from an EMBL/GenBank/DDBJ whole genome shotgun (WGS) entry which is preliminary data.</text>
</comment>
<evidence type="ECO:0008006" key="3">
    <source>
        <dbReference type="Google" id="ProtNLM"/>
    </source>
</evidence>
<gene>
    <name evidence="1" type="ORF">RDI58_015678</name>
</gene>
<dbReference type="Proteomes" id="UP001371456">
    <property type="component" value="Unassembled WGS sequence"/>
</dbReference>
<name>A0AAN8YF79_SOLBU</name>
<dbReference type="EMBL" id="JBANQN010000006">
    <property type="protein sequence ID" value="KAK6787153.1"/>
    <property type="molecule type" value="Genomic_DNA"/>
</dbReference>
<organism evidence="1 2">
    <name type="scientific">Solanum bulbocastanum</name>
    <name type="common">Wild potato</name>
    <dbReference type="NCBI Taxonomy" id="147425"/>
    <lineage>
        <taxon>Eukaryota</taxon>
        <taxon>Viridiplantae</taxon>
        <taxon>Streptophyta</taxon>
        <taxon>Embryophyta</taxon>
        <taxon>Tracheophyta</taxon>
        <taxon>Spermatophyta</taxon>
        <taxon>Magnoliopsida</taxon>
        <taxon>eudicotyledons</taxon>
        <taxon>Gunneridae</taxon>
        <taxon>Pentapetalae</taxon>
        <taxon>asterids</taxon>
        <taxon>lamiids</taxon>
        <taxon>Solanales</taxon>
        <taxon>Solanaceae</taxon>
        <taxon>Solanoideae</taxon>
        <taxon>Solaneae</taxon>
        <taxon>Solanum</taxon>
    </lineage>
</organism>
<proteinExistence type="predicted"/>
<evidence type="ECO:0000313" key="2">
    <source>
        <dbReference type="Proteomes" id="UP001371456"/>
    </source>
</evidence>
<dbReference type="AlphaFoldDB" id="A0AAN8YF79"/>
<reference evidence="1 2" key="1">
    <citation type="submission" date="2024-02" db="EMBL/GenBank/DDBJ databases">
        <title>de novo genome assembly of Solanum bulbocastanum strain 11H21.</title>
        <authorList>
            <person name="Hosaka A.J."/>
        </authorList>
    </citation>
    <scope>NUCLEOTIDE SEQUENCE [LARGE SCALE GENOMIC DNA]</scope>
    <source>
        <tissue evidence="1">Young leaves</tissue>
    </source>
</reference>
<dbReference type="SUPFAM" id="SSF52058">
    <property type="entry name" value="L domain-like"/>
    <property type="match status" value="1"/>
</dbReference>